<evidence type="ECO:0000313" key="8">
    <source>
        <dbReference type="Proteomes" id="UP000193061"/>
    </source>
</evidence>
<dbReference type="EMBL" id="FWFX01000011">
    <property type="protein sequence ID" value="SLN60948.1"/>
    <property type="molecule type" value="Genomic_DNA"/>
</dbReference>
<keyword evidence="4 5" id="KW-0472">Membrane</keyword>
<accession>A0A1X6ZTJ6</accession>
<sequence>MMSRIPFTLLFLTIMVVANAFAGTLSGAISDSALSGWGISHLSIRQGELYRLLTGTFLSHDFGMFLRQMVFAATVIGMFEWTAGTRRTFAMFLSIDVIGTLLVLFVILPILVQVHPSINAEALSIYDVGMSAGGFGLIGALVAQWKHRWIYLIAIYLAIFAKVWISFDIIADTAHILCLFLGFALQTAISGYATRR</sequence>
<dbReference type="Pfam" id="PF01694">
    <property type="entry name" value="Rhomboid"/>
    <property type="match status" value="1"/>
</dbReference>
<name>A0A1X6ZTJ6_9RHOB</name>
<evidence type="ECO:0000313" key="7">
    <source>
        <dbReference type="EMBL" id="SLN60948.1"/>
    </source>
</evidence>
<dbReference type="GO" id="GO:0004252">
    <property type="term" value="F:serine-type endopeptidase activity"/>
    <property type="evidence" value="ECO:0007669"/>
    <property type="project" value="InterPro"/>
</dbReference>
<feature type="domain" description="Peptidase S54 rhomboid" evidence="6">
    <location>
        <begin position="47"/>
        <end position="188"/>
    </location>
</feature>
<comment type="subcellular location">
    <subcellularLocation>
        <location evidence="1">Membrane</location>
        <topology evidence="1">Multi-pass membrane protein</topology>
    </subcellularLocation>
</comment>
<evidence type="ECO:0000256" key="2">
    <source>
        <dbReference type="ARBA" id="ARBA00022692"/>
    </source>
</evidence>
<feature type="transmembrane region" description="Helical" evidence="5">
    <location>
        <begin position="149"/>
        <end position="167"/>
    </location>
</feature>
<dbReference type="SUPFAM" id="SSF144091">
    <property type="entry name" value="Rhomboid-like"/>
    <property type="match status" value="1"/>
</dbReference>
<dbReference type="AlphaFoldDB" id="A0A1X6ZTJ6"/>
<gene>
    <name evidence="7" type="ORF">ROA7450_03137</name>
</gene>
<dbReference type="InterPro" id="IPR022764">
    <property type="entry name" value="Peptidase_S54_rhomboid_dom"/>
</dbReference>
<dbReference type="Proteomes" id="UP000193061">
    <property type="component" value="Unassembled WGS sequence"/>
</dbReference>
<organism evidence="7 8">
    <name type="scientific">Roseovarius albus</name>
    <dbReference type="NCBI Taxonomy" id="1247867"/>
    <lineage>
        <taxon>Bacteria</taxon>
        <taxon>Pseudomonadati</taxon>
        <taxon>Pseudomonadota</taxon>
        <taxon>Alphaproteobacteria</taxon>
        <taxon>Rhodobacterales</taxon>
        <taxon>Roseobacteraceae</taxon>
        <taxon>Roseovarius</taxon>
    </lineage>
</organism>
<keyword evidence="8" id="KW-1185">Reference proteome</keyword>
<reference evidence="7 8" key="1">
    <citation type="submission" date="2017-03" db="EMBL/GenBank/DDBJ databases">
        <authorList>
            <person name="Afonso C.L."/>
            <person name="Miller P.J."/>
            <person name="Scott M.A."/>
            <person name="Spackman E."/>
            <person name="Goraichik I."/>
            <person name="Dimitrov K.M."/>
            <person name="Suarez D.L."/>
            <person name="Swayne D.E."/>
        </authorList>
    </citation>
    <scope>NUCLEOTIDE SEQUENCE [LARGE SCALE GENOMIC DNA]</scope>
    <source>
        <strain evidence="7 8">CECT 7450</strain>
    </source>
</reference>
<feature type="transmembrane region" description="Helical" evidence="5">
    <location>
        <begin position="173"/>
        <end position="193"/>
    </location>
</feature>
<feature type="transmembrane region" description="Helical" evidence="5">
    <location>
        <begin position="89"/>
        <end position="111"/>
    </location>
</feature>
<proteinExistence type="predicted"/>
<evidence type="ECO:0000256" key="3">
    <source>
        <dbReference type="ARBA" id="ARBA00022989"/>
    </source>
</evidence>
<feature type="transmembrane region" description="Helical" evidence="5">
    <location>
        <begin position="123"/>
        <end position="142"/>
    </location>
</feature>
<dbReference type="InterPro" id="IPR035952">
    <property type="entry name" value="Rhomboid-like_sf"/>
</dbReference>
<keyword evidence="3 5" id="KW-1133">Transmembrane helix</keyword>
<dbReference type="GO" id="GO:0016020">
    <property type="term" value="C:membrane"/>
    <property type="evidence" value="ECO:0007669"/>
    <property type="project" value="UniProtKB-SubCell"/>
</dbReference>
<protein>
    <recommendedName>
        <fullName evidence="6">Peptidase S54 rhomboid domain-containing protein</fullName>
    </recommendedName>
</protein>
<evidence type="ECO:0000259" key="6">
    <source>
        <dbReference type="Pfam" id="PF01694"/>
    </source>
</evidence>
<evidence type="ECO:0000256" key="1">
    <source>
        <dbReference type="ARBA" id="ARBA00004141"/>
    </source>
</evidence>
<feature type="transmembrane region" description="Helical" evidence="5">
    <location>
        <begin position="62"/>
        <end position="82"/>
    </location>
</feature>
<dbReference type="Gene3D" id="1.20.1540.10">
    <property type="entry name" value="Rhomboid-like"/>
    <property type="match status" value="1"/>
</dbReference>
<keyword evidence="2 5" id="KW-0812">Transmembrane</keyword>
<evidence type="ECO:0000256" key="4">
    <source>
        <dbReference type="ARBA" id="ARBA00023136"/>
    </source>
</evidence>
<evidence type="ECO:0000256" key="5">
    <source>
        <dbReference type="SAM" id="Phobius"/>
    </source>
</evidence>